<proteinExistence type="predicted"/>
<evidence type="ECO:0000313" key="1">
    <source>
        <dbReference type="EMBL" id="KAK3262739.1"/>
    </source>
</evidence>
<dbReference type="AlphaFoldDB" id="A0AAE0FMY6"/>
<name>A0AAE0FMY6_9CHLO</name>
<evidence type="ECO:0000313" key="2">
    <source>
        <dbReference type="Proteomes" id="UP001190700"/>
    </source>
</evidence>
<keyword evidence="2" id="KW-1185">Reference proteome</keyword>
<comment type="caution">
    <text evidence="1">The sequence shown here is derived from an EMBL/GenBank/DDBJ whole genome shotgun (WGS) entry which is preliminary data.</text>
</comment>
<gene>
    <name evidence="1" type="ORF">CYMTET_28421</name>
</gene>
<sequence>MRFDQRGEIVMNNTGTRAAPALTQQFSWIPSQTHEPTSKSLQGKTRLGEIEKLKWENNGLGNGAPLSWAEEMKQYQKDAGKVNKIQDVVKPKGRDGAVYGLTMRDFWDKRLGNQITGVAIKHAGKDTESSINPYYEGLIGNDEPFHEGKKIKHAGMDTASQLEFTDGGVVGKGNDMAYDIVYSTAHAHKDTESQISFYYKPGRTPPGQAIHGKKIRHGGMDTASQLEFSEGGMVGKGSNMAFDKVYNMEHADKVSTASSALSLSANK</sequence>
<accession>A0AAE0FMY6</accession>
<dbReference type="Proteomes" id="UP001190700">
    <property type="component" value="Unassembled WGS sequence"/>
</dbReference>
<feature type="non-terminal residue" evidence="1">
    <location>
        <position position="267"/>
    </location>
</feature>
<protein>
    <submittedName>
        <fullName evidence="1">Uncharacterized protein</fullName>
    </submittedName>
</protein>
<dbReference type="EMBL" id="LGRX02015987">
    <property type="protein sequence ID" value="KAK3262739.1"/>
    <property type="molecule type" value="Genomic_DNA"/>
</dbReference>
<reference evidence="1 2" key="1">
    <citation type="journal article" date="2015" name="Genome Biol. Evol.">
        <title>Comparative Genomics of a Bacterivorous Green Alga Reveals Evolutionary Causalities and Consequences of Phago-Mixotrophic Mode of Nutrition.</title>
        <authorList>
            <person name="Burns J.A."/>
            <person name="Paasch A."/>
            <person name="Narechania A."/>
            <person name="Kim E."/>
        </authorList>
    </citation>
    <scope>NUCLEOTIDE SEQUENCE [LARGE SCALE GENOMIC DNA]</scope>
    <source>
        <strain evidence="1 2">PLY_AMNH</strain>
    </source>
</reference>
<organism evidence="1 2">
    <name type="scientific">Cymbomonas tetramitiformis</name>
    <dbReference type="NCBI Taxonomy" id="36881"/>
    <lineage>
        <taxon>Eukaryota</taxon>
        <taxon>Viridiplantae</taxon>
        <taxon>Chlorophyta</taxon>
        <taxon>Pyramimonadophyceae</taxon>
        <taxon>Pyramimonadales</taxon>
        <taxon>Pyramimonadaceae</taxon>
        <taxon>Cymbomonas</taxon>
    </lineage>
</organism>